<organism evidence="2 3">
    <name type="scientific">Cyclospora cayetanensis</name>
    <dbReference type="NCBI Taxonomy" id="88456"/>
    <lineage>
        <taxon>Eukaryota</taxon>
        <taxon>Sar</taxon>
        <taxon>Alveolata</taxon>
        <taxon>Apicomplexa</taxon>
        <taxon>Conoidasida</taxon>
        <taxon>Coccidia</taxon>
        <taxon>Eucoccidiorida</taxon>
        <taxon>Eimeriorina</taxon>
        <taxon>Eimeriidae</taxon>
        <taxon>Cyclospora</taxon>
    </lineage>
</organism>
<comment type="caution">
    <text evidence="2">The sequence shown here is derived from an EMBL/GenBank/DDBJ whole genome shotgun (WGS) entry which is preliminary data.</text>
</comment>
<feature type="compositionally biased region" description="Low complexity" evidence="1">
    <location>
        <begin position="12"/>
        <end position="29"/>
    </location>
</feature>
<reference evidence="2 3" key="1">
    <citation type="journal article" date="2016" name="BMC Genomics">
        <title>Comparative genomics reveals Cyclospora cayetanensis possesses coccidia-like metabolism and invasion components but unique surface antigens.</title>
        <authorList>
            <person name="Liu S."/>
            <person name="Wang L."/>
            <person name="Zheng H."/>
            <person name="Xu Z."/>
            <person name="Roellig D.M."/>
            <person name="Li N."/>
            <person name="Frace M.A."/>
            <person name="Tang K."/>
            <person name="Arrowood M.J."/>
            <person name="Moss D.M."/>
            <person name="Zhang L."/>
            <person name="Feng Y."/>
            <person name="Xiao L."/>
        </authorList>
    </citation>
    <scope>NUCLEOTIDE SEQUENCE [LARGE SCALE GENOMIC DNA]</scope>
    <source>
        <strain evidence="2 3">CHN_HEN01</strain>
    </source>
</reference>
<dbReference type="Proteomes" id="UP000095192">
    <property type="component" value="Unassembled WGS sequence"/>
</dbReference>
<dbReference type="VEuPathDB" id="ToxoDB:cyc_07487"/>
<evidence type="ECO:0000313" key="2">
    <source>
        <dbReference type="EMBL" id="OEH77671.1"/>
    </source>
</evidence>
<evidence type="ECO:0000313" key="3">
    <source>
        <dbReference type="Proteomes" id="UP000095192"/>
    </source>
</evidence>
<gene>
    <name evidence="2" type="ORF">cyc_07487</name>
</gene>
<protein>
    <submittedName>
        <fullName evidence="2">Uncharacterized protein</fullName>
    </submittedName>
</protein>
<dbReference type="AlphaFoldDB" id="A0A1D3D2K3"/>
<sequence>MQHSTPWMQGKQPHQQQPHQQQTQQQQTPKHAFAEHKTAPSSVTVAFRGALPYIFSCYKSRVCDRSVQLQQL</sequence>
<accession>A0A1D3D2K3</accession>
<evidence type="ECO:0000256" key="1">
    <source>
        <dbReference type="SAM" id="MobiDB-lite"/>
    </source>
</evidence>
<dbReference type="InParanoid" id="A0A1D3D2K3"/>
<keyword evidence="3" id="KW-1185">Reference proteome</keyword>
<name>A0A1D3D2K3_9EIME</name>
<proteinExistence type="predicted"/>
<feature type="region of interest" description="Disordered" evidence="1">
    <location>
        <begin position="1"/>
        <end position="41"/>
    </location>
</feature>
<dbReference type="EMBL" id="JROU02001017">
    <property type="protein sequence ID" value="OEH77671.1"/>
    <property type="molecule type" value="Genomic_DNA"/>
</dbReference>